<evidence type="ECO:0008006" key="4">
    <source>
        <dbReference type="Google" id="ProtNLM"/>
    </source>
</evidence>
<reference evidence="3" key="1">
    <citation type="submission" date="2017-10" db="EMBL/GenBank/DDBJ databases">
        <authorList>
            <person name="Kravchenko I.K."/>
            <person name="Grouzdev D.S."/>
        </authorList>
    </citation>
    <scope>NUCLEOTIDE SEQUENCE [LARGE SCALE GENOMIC DNA]</scope>
    <source>
        <strain evidence="3">B2</strain>
    </source>
</reference>
<keyword evidence="1" id="KW-0732">Signal</keyword>
<feature type="signal peptide" evidence="1">
    <location>
        <begin position="1"/>
        <end position="34"/>
    </location>
</feature>
<accession>A0A2B8BPC5</accession>
<proteinExistence type="predicted"/>
<name>A0A2B8BPC5_9PROT</name>
<dbReference type="Proteomes" id="UP000225379">
    <property type="component" value="Unassembled WGS sequence"/>
</dbReference>
<dbReference type="EMBL" id="PDKW01000037">
    <property type="protein sequence ID" value="PGH59087.1"/>
    <property type="molecule type" value="Genomic_DNA"/>
</dbReference>
<sequence length="115" mass="12429">MPSRADINRADKDLFEMKAAAVLLLLTLVGGASAASADERNPTILFDPGNYVDGAGVVRSREGRPIGRIEEEVGGSHVLRDSNGRRSGNVVPGFNKNELVIRDSDGRRQGTLERR</sequence>
<feature type="chain" id="PRO_5013355846" description="PRC-barrel domain-containing protein" evidence="1">
    <location>
        <begin position="35"/>
        <end position="115"/>
    </location>
</feature>
<evidence type="ECO:0000313" key="3">
    <source>
        <dbReference type="Proteomes" id="UP000225379"/>
    </source>
</evidence>
<dbReference type="AlphaFoldDB" id="A0A2B8BPC5"/>
<keyword evidence="3" id="KW-1185">Reference proteome</keyword>
<evidence type="ECO:0000313" key="2">
    <source>
        <dbReference type="EMBL" id="PGH59087.1"/>
    </source>
</evidence>
<comment type="caution">
    <text evidence="2">The sequence shown here is derived from an EMBL/GenBank/DDBJ whole genome shotgun (WGS) entry which is preliminary data.</text>
</comment>
<gene>
    <name evidence="2" type="ORF">CRT60_03660</name>
</gene>
<organism evidence="2 3">
    <name type="scientific">Azospirillum palustre</name>
    <dbReference type="NCBI Taxonomy" id="2044885"/>
    <lineage>
        <taxon>Bacteria</taxon>
        <taxon>Pseudomonadati</taxon>
        <taxon>Pseudomonadota</taxon>
        <taxon>Alphaproteobacteria</taxon>
        <taxon>Rhodospirillales</taxon>
        <taxon>Azospirillaceae</taxon>
        <taxon>Azospirillum</taxon>
    </lineage>
</organism>
<evidence type="ECO:0000256" key="1">
    <source>
        <dbReference type="SAM" id="SignalP"/>
    </source>
</evidence>
<protein>
    <recommendedName>
        <fullName evidence="4">PRC-barrel domain-containing protein</fullName>
    </recommendedName>
</protein>